<dbReference type="EMBL" id="QXFI01000008">
    <property type="protein sequence ID" value="RIV47246.1"/>
    <property type="molecule type" value="Genomic_DNA"/>
</dbReference>
<evidence type="ECO:0000256" key="3">
    <source>
        <dbReference type="ARBA" id="ARBA00023163"/>
    </source>
</evidence>
<dbReference type="PANTHER" id="PTHR47893:SF1">
    <property type="entry name" value="REGULATORY PROTEIN PCHR"/>
    <property type="match status" value="1"/>
</dbReference>
<evidence type="ECO:0000313" key="8">
    <source>
        <dbReference type="Proteomes" id="UP000321621"/>
    </source>
</evidence>
<dbReference type="Proteomes" id="UP000266691">
    <property type="component" value="Unassembled WGS sequence"/>
</dbReference>
<reference evidence="6 8" key="2">
    <citation type="submission" date="2019-07" db="EMBL/GenBank/DDBJ databases">
        <title>Draft genome of two Muricauda strains isolated from deep sea.</title>
        <authorList>
            <person name="Sun C."/>
        </authorList>
    </citation>
    <scope>NUCLEOTIDE SEQUENCE [LARGE SCALE GENOMIC DNA]</scope>
    <source>
        <strain evidence="6 8">72</strain>
    </source>
</reference>
<proteinExistence type="predicted"/>
<dbReference type="RefSeq" id="WP_119645870.1">
    <property type="nucleotide sequence ID" value="NZ_QXFI01000008.1"/>
</dbReference>
<dbReference type="GO" id="GO:0003700">
    <property type="term" value="F:DNA-binding transcription factor activity"/>
    <property type="evidence" value="ECO:0007669"/>
    <property type="project" value="InterPro"/>
</dbReference>
<dbReference type="AlphaFoldDB" id="A0A3A1NLL8"/>
<evidence type="ECO:0000313" key="6">
    <source>
        <dbReference type="EMBL" id="TXK00948.1"/>
    </source>
</evidence>
<dbReference type="PROSITE" id="PS01124">
    <property type="entry name" value="HTH_ARAC_FAMILY_2"/>
    <property type="match status" value="1"/>
</dbReference>
<evidence type="ECO:0000256" key="2">
    <source>
        <dbReference type="ARBA" id="ARBA00023125"/>
    </source>
</evidence>
<keyword evidence="2" id="KW-0238">DNA-binding</keyword>
<dbReference type="GO" id="GO:0043565">
    <property type="term" value="F:sequence-specific DNA binding"/>
    <property type="evidence" value="ECO:0007669"/>
    <property type="project" value="InterPro"/>
</dbReference>
<evidence type="ECO:0000256" key="1">
    <source>
        <dbReference type="ARBA" id="ARBA00023015"/>
    </source>
</evidence>
<organism evidence="5 7">
    <name type="scientific">Flagellimonas pelagia</name>
    <dbReference type="NCBI Taxonomy" id="2306998"/>
    <lineage>
        <taxon>Bacteria</taxon>
        <taxon>Pseudomonadati</taxon>
        <taxon>Bacteroidota</taxon>
        <taxon>Flavobacteriia</taxon>
        <taxon>Flavobacteriales</taxon>
        <taxon>Flavobacteriaceae</taxon>
        <taxon>Flagellimonas</taxon>
    </lineage>
</organism>
<sequence length="301" mass="35191">MDLILPYINPVKFRNALIANYGFSNQEAWNSNLLSMPKELGKGSLHLFIRNDIHFFRGKWSFKEETLFYSDDPVGKKGFVDFRIGANGEIQSCAIENREKFEFETTKVDGMRIFIPEKFLPAAKNKVHSQFEKYCLDSNIIKLLENVFSIDHEDTRNIMLLESKILEFVHFWSEFLCRKEIDQHFEGVNDHQLNCVKIALHILNEDLSKTMTIKELSRKSGINECDLKKCFRTVTGLPVRKFIIKRRMEKAKQMIDSTDLPIYEICQEIGYSNRHYFASLYKKFHGMNPSEDRVCKGLFGS</sequence>
<evidence type="ECO:0000313" key="7">
    <source>
        <dbReference type="Proteomes" id="UP000266691"/>
    </source>
</evidence>
<feature type="domain" description="HTH araC/xylS-type" evidence="4">
    <location>
        <begin position="197"/>
        <end position="295"/>
    </location>
</feature>
<evidence type="ECO:0000259" key="4">
    <source>
        <dbReference type="PROSITE" id="PS01124"/>
    </source>
</evidence>
<gene>
    <name evidence="5" type="ORF">D2V05_01750</name>
    <name evidence="6" type="ORF">FQ017_01735</name>
</gene>
<dbReference type="InterPro" id="IPR009057">
    <property type="entry name" value="Homeodomain-like_sf"/>
</dbReference>
<dbReference type="Gene3D" id="1.10.10.60">
    <property type="entry name" value="Homeodomain-like"/>
    <property type="match status" value="2"/>
</dbReference>
<comment type="caution">
    <text evidence="5">The sequence shown here is derived from an EMBL/GenBank/DDBJ whole genome shotgun (WGS) entry which is preliminary data.</text>
</comment>
<keyword evidence="3" id="KW-0804">Transcription</keyword>
<dbReference type="InterPro" id="IPR018060">
    <property type="entry name" value="HTH_AraC"/>
</dbReference>
<accession>A0A3A1NLL8</accession>
<dbReference type="PANTHER" id="PTHR47893">
    <property type="entry name" value="REGULATORY PROTEIN PCHR"/>
    <property type="match status" value="1"/>
</dbReference>
<protein>
    <submittedName>
        <fullName evidence="5">AraC family transcriptional regulator</fullName>
    </submittedName>
    <submittedName>
        <fullName evidence="6">Helix-turn-helix domain-containing protein</fullName>
    </submittedName>
</protein>
<dbReference type="InterPro" id="IPR018062">
    <property type="entry name" value="HTH_AraC-typ_CS"/>
</dbReference>
<dbReference type="Proteomes" id="UP000321621">
    <property type="component" value="Unassembled WGS sequence"/>
</dbReference>
<dbReference type="PROSITE" id="PS00041">
    <property type="entry name" value="HTH_ARAC_FAMILY_1"/>
    <property type="match status" value="1"/>
</dbReference>
<dbReference type="Pfam" id="PF12833">
    <property type="entry name" value="HTH_18"/>
    <property type="match status" value="1"/>
</dbReference>
<dbReference type="OrthoDB" id="799767at2"/>
<dbReference type="SUPFAM" id="SSF46689">
    <property type="entry name" value="Homeodomain-like"/>
    <property type="match status" value="1"/>
</dbReference>
<keyword evidence="1" id="KW-0805">Transcription regulation</keyword>
<dbReference type="EMBL" id="VNWK01000008">
    <property type="protein sequence ID" value="TXK00948.1"/>
    <property type="molecule type" value="Genomic_DNA"/>
</dbReference>
<reference evidence="5 7" key="1">
    <citation type="submission" date="2018-08" db="EMBL/GenBank/DDBJ databases">
        <title>Proposal of Muricauda 72 sp.nov. and Muricauda NH166 sp.nov., isolated from seawater.</title>
        <authorList>
            <person name="Cheng H."/>
            <person name="Wu Y.-H."/>
            <person name="Guo L.-L."/>
            <person name="Xu X.-W."/>
        </authorList>
    </citation>
    <scope>NUCLEOTIDE SEQUENCE [LARGE SCALE GENOMIC DNA]</scope>
    <source>
        <strain evidence="5 7">72</strain>
    </source>
</reference>
<keyword evidence="8" id="KW-1185">Reference proteome</keyword>
<dbReference type="SMART" id="SM00342">
    <property type="entry name" value="HTH_ARAC"/>
    <property type="match status" value="1"/>
</dbReference>
<evidence type="ECO:0000313" key="5">
    <source>
        <dbReference type="EMBL" id="RIV47246.1"/>
    </source>
</evidence>
<dbReference type="InterPro" id="IPR053142">
    <property type="entry name" value="PchR_regulatory_protein"/>
</dbReference>
<name>A0A3A1NLL8_9FLAO</name>